<proteinExistence type="predicted"/>
<accession>A0A8S5S3G2</accession>
<evidence type="ECO:0000313" key="2">
    <source>
        <dbReference type="EMBL" id="DAF45540.1"/>
    </source>
</evidence>
<reference evidence="2" key="1">
    <citation type="journal article" date="2021" name="Proc. Natl. Acad. Sci. U.S.A.">
        <title>A Catalog of Tens of Thousands of Viruses from Human Metagenomes Reveals Hidden Associations with Chronic Diseases.</title>
        <authorList>
            <person name="Tisza M.J."/>
            <person name="Buck C.B."/>
        </authorList>
    </citation>
    <scope>NUCLEOTIDE SEQUENCE</scope>
    <source>
        <strain evidence="2">CtBLh2</strain>
    </source>
</reference>
<feature type="region of interest" description="Disordered" evidence="1">
    <location>
        <begin position="1"/>
        <end position="36"/>
    </location>
</feature>
<sequence>MTSPGAGRTVLWRITARNTKRGAPLRDTPRSALQAL</sequence>
<organism evidence="2">
    <name type="scientific">Siphoviridae sp. ctBLh2</name>
    <dbReference type="NCBI Taxonomy" id="2827803"/>
    <lineage>
        <taxon>Viruses</taxon>
        <taxon>Duplodnaviria</taxon>
        <taxon>Heunggongvirae</taxon>
        <taxon>Uroviricota</taxon>
        <taxon>Caudoviricetes</taxon>
    </lineage>
</organism>
<evidence type="ECO:0000256" key="1">
    <source>
        <dbReference type="SAM" id="MobiDB-lite"/>
    </source>
</evidence>
<protein>
    <submittedName>
        <fullName evidence="2">Uncharacterized protein</fullName>
    </submittedName>
</protein>
<dbReference type="EMBL" id="BK032514">
    <property type="protein sequence ID" value="DAF45540.1"/>
    <property type="molecule type" value="Genomic_DNA"/>
</dbReference>
<name>A0A8S5S3G2_9CAUD</name>